<evidence type="ECO:0000313" key="2">
    <source>
        <dbReference type="EMBL" id="TVM31406.1"/>
    </source>
</evidence>
<gene>
    <name evidence="2" type="ORF">DQK91_18600</name>
</gene>
<keyword evidence="1" id="KW-0812">Transmembrane</keyword>
<protein>
    <recommendedName>
        <fullName evidence="4">Virus attachment protein p12 family protein</fullName>
    </recommendedName>
</protein>
<reference evidence="2 3" key="1">
    <citation type="submission" date="2018-06" db="EMBL/GenBank/DDBJ databases">
        <title>Complete genome of Desulfovibrio marinus P48SEP.</title>
        <authorList>
            <person name="Crispim J.S."/>
            <person name="Vidigal P.M.P."/>
            <person name="Silva L.C.F."/>
            <person name="Araujo L.C."/>
            <person name="Laguardia C.N."/>
            <person name="Dias R.S."/>
            <person name="Sousa M.P."/>
            <person name="Paula S.O."/>
            <person name="Silva C."/>
        </authorList>
    </citation>
    <scope>NUCLEOTIDE SEQUENCE [LARGE SCALE GENOMIC DNA]</scope>
    <source>
        <strain evidence="2 3">P48SEP</strain>
    </source>
</reference>
<name>A0A6P1ZBL1_9BACT</name>
<evidence type="ECO:0008006" key="4">
    <source>
        <dbReference type="Google" id="ProtNLM"/>
    </source>
</evidence>
<dbReference type="EMBL" id="QMIF01000016">
    <property type="protein sequence ID" value="TVM31406.1"/>
    <property type="molecule type" value="Genomic_DNA"/>
</dbReference>
<keyword evidence="1" id="KW-0472">Membrane</keyword>
<dbReference type="AlphaFoldDB" id="A0A6P1ZBL1"/>
<feature type="transmembrane region" description="Helical" evidence="1">
    <location>
        <begin position="6"/>
        <end position="23"/>
    </location>
</feature>
<dbReference type="Proteomes" id="UP000434052">
    <property type="component" value="Unassembled WGS sequence"/>
</dbReference>
<organism evidence="2 3">
    <name type="scientific">Oceanidesulfovibrio marinus</name>
    <dbReference type="NCBI Taxonomy" id="370038"/>
    <lineage>
        <taxon>Bacteria</taxon>
        <taxon>Pseudomonadati</taxon>
        <taxon>Thermodesulfobacteriota</taxon>
        <taxon>Desulfovibrionia</taxon>
        <taxon>Desulfovibrionales</taxon>
        <taxon>Desulfovibrionaceae</taxon>
        <taxon>Oceanidesulfovibrio</taxon>
    </lineage>
</organism>
<proteinExistence type="predicted"/>
<sequence length="66" mass="7111">MWEYLIVALIVGWAVYFVWKTFFRKRGCSCGSGACDAGSKGKDAPCCGGSATIKPMAKDAGQDEDR</sequence>
<dbReference type="RefSeq" id="WP_144306907.1">
    <property type="nucleotide sequence ID" value="NZ_QMIF01000016.1"/>
</dbReference>
<comment type="caution">
    <text evidence="2">The sequence shown here is derived from an EMBL/GenBank/DDBJ whole genome shotgun (WGS) entry which is preliminary data.</text>
</comment>
<accession>A0A6P1ZBL1</accession>
<keyword evidence="1" id="KW-1133">Transmembrane helix</keyword>
<evidence type="ECO:0000256" key="1">
    <source>
        <dbReference type="SAM" id="Phobius"/>
    </source>
</evidence>
<evidence type="ECO:0000313" key="3">
    <source>
        <dbReference type="Proteomes" id="UP000434052"/>
    </source>
</evidence>